<feature type="region of interest" description="Disordered" evidence="1">
    <location>
        <begin position="119"/>
        <end position="139"/>
    </location>
</feature>
<organism evidence="2 3">
    <name type="scientific">Elysia crispata</name>
    <name type="common">lettuce slug</name>
    <dbReference type="NCBI Taxonomy" id="231223"/>
    <lineage>
        <taxon>Eukaryota</taxon>
        <taxon>Metazoa</taxon>
        <taxon>Spiralia</taxon>
        <taxon>Lophotrochozoa</taxon>
        <taxon>Mollusca</taxon>
        <taxon>Gastropoda</taxon>
        <taxon>Heterobranchia</taxon>
        <taxon>Euthyneura</taxon>
        <taxon>Panpulmonata</taxon>
        <taxon>Sacoglossa</taxon>
        <taxon>Placobranchoidea</taxon>
        <taxon>Plakobranchidae</taxon>
        <taxon>Elysia</taxon>
    </lineage>
</organism>
<evidence type="ECO:0000313" key="2">
    <source>
        <dbReference type="EMBL" id="KAK3747792.1"/>
    </source>
</evidence>
<feature type="compositionally biased region" description="Basic and acidic residues" evidence="1">
    <location>
        <begin position="57"/>
        <end position="76"/>
    </location>
</feature>
<gene>
    <name evidence="2" type="ORF">RRG08_057336</name>
</gene>
<protein>
    <submittedName>
        <fullName evidence="2">Uncharacterized protein</fullName>
    </submittedName>
</protein>
<feature type="compositionally biased region" description="Low complexity" evidence="1">
    <location>
        <begin position="119"/>
        <end position="128"/>
    </location>
</feature>
<evidence type="ECO:0000256" key="1">
    <source>
        <dbReference type="SAM" id="MobiDB-lite"/>
    </source>
</evidence>
<feature type="region of interest" description="Disordered" evidence="1">
    <location>
        <begin position="53"/>
        <end position="97"/>
    </location>
</feature>
<dbReference type="AlphaFoldDB" id="A0AAE1CZR2"/>
<accession>A0AAE1CZR2</accession>
<proteinExistence type="predicted"/>
<name>A0AAE1CZR2_9GAST</name>
<reference evidence="2" key="1">
    <citation type="journal article" date="2023" name="G3 (Bethesda)">
        <title>A reference genome for the long-term kleptoplast-retaining sea slug Elysia crispata morphotype clarki.</title>
        <authorList>
            <person name="Eastman K.E."/>
            <person name="Pendleton A.L."/>
            <person name="Shaikh M.A."/>
            <person name="Suttiyut T."/>
            <person name="Ogas R."/>
            <person name="Tomko P."/>
            <person name="Gavelis G."/>
            <person name="Widhalm J.R."/>
            <person name="Wisecaver J.H."/>
        </authorList>
    </citation>
    <scope>NUCLEOTIDE SEQUENCE</scope>
    <source>
        <strain evidence="2">ECLA1</strain>
    </source>
</reference>
<comment type="caution">
    <text evidence="2">The sequence shown here is derived from an EMBL/GenBank/DDBJ whole genome shotgun (WGS) entry which is preliminary data.</text>
</comment>
<sequence>MGTLDTSKKGLFGFRFNVPCAARGVVNFCVAKVTSLPHCCPCPEGTKIMFPSFGGNEKIKNRRPPEEHPYPPKEVLRGGTPTRIPGHGPPWSGLDNMPFGHVSSEGMLLTGGELRFPQRFFGGRRQPPSTKGRRRDLRF</sequence>
<dbReference type="EMBL" id="JAWDGP010006072">
    <property type="protein sequence ID" value="KAK3747792.1"/>
    <property type="molecule type" value="Genomic_DNA"/>
</dbReference>
<dbReference type="Proteomes" id="UP001283361">
    <property type="component" value="Unassembled WGS sequence"/>
</dbReference>
<keyword evidence="3" id="KW-1185">Reference proteome</keyword>
<evidence type="ECO:0000313" key="3">
    <source>
        <dbReference type="Proteomes" id="UP001283361"/>
    </source>
</evidence>